<evidence type="ECO:0000259" key="2">
    <source>
        <dbReference type="Pfam" id="PF23399"/>
    </source>
</evidence>
<feature type="compositionally biased region" description="Low complexity" evidence="1">
    <location>
        <begin position="175"/>
        <end position="184"/>
    </location>
</feature>
<dbReference type="AlphaFoldDB" id="A0AA38WH84"/>
<feature type="region of interest" description="Disordered" evidence="1">
    <location>
        <begin position="76"/>
        <end position="250"/>
    </location>
</feature>
<accession>A0AA38WH84</accession>
<dbReference type="InterPro" id="IPR056605">
    <property type="entry name" value="LTI65_LTI78_N"/>
</dbReference>
<reference evidence="4" key="1">
    <citation type="submission" date="2023-03" db="EMBL/GenBank/DDBJ databases">
        <title>Chromosome-scale reference genome and RAD-based genetic map of yellow starthistle (Centaurea solstitialis) reveal putative structural variation and QTLs associated with invader traits.</title>
        <authorList>
            <person name="Reatini B."/>
            <person name="Cang F.A."/>
            <person name="Jiang Q."/>
            <person name="Mckibben M.T.W."/>
            <person name="Barker M.S."/>
            <person name="Rieseberg L.H."/>
            <person name="Dlugosch K.M."/>
        </authorList>
    </citation>
    <scope>NUCLEOTIDE SEQUENCE</scope>
    <source>
        <strain evidence="4">CAN-66</strain>
        <tissue evidence="4">Leaf</tissue>
    </source>
</reference>
<keyword evidence="5" id="KW-1185">Reference proteome</keyword>
<organism evidence="4 5">
    <name type="scientific">Centaurea solstitialis</name>
    <name type="common">yellow star-thistle</name>
    <dbReference type="NCBI Taxonomy" id="347529"/>
    <lineage>
        <taxon>Eukaryota</taxon>
        <taxon>Viridiplantae</taxon>
        <taxon>Streptophyta</taxon>
        <taxon>Embryophyta</taxon>
        <taxon>Tracheophyta</taxon>
        <taxon>Spermatophyta</taxon>
        <taxon>Magnoliopsida</taxon>
        <taxon>eudicotyledons</taxon>
        <taxon>Gunneridae</taxon>
        <taxon>Pentapetalae</taxon>
        <taxon>asterids</taxon>
        <taxon>campanulids</taxon>
        <taxon>Asterales</taxon>
        <taxon>Asteraceae</taxon>
        <taxon>Carduoideae</taxon>
        <taxon>Cardueae</taxon>
        <taxon>Centaureinae</taxon>
        <taxon>Centaurea</taxon>
    </lineage>
</organism>
<feature type="compositionally biased region" description="Polar residues" evidence="1">
    <location>
        <begin position="299"/>
        <end position="308"/>
    </location>
</feature>
<dbReference type="InterPro" id="IPR037491">
    <property type="entry name" value="LTI78/LTI65"/>
</dbReference>
<feature type="domain" description="LTI65/LTI78 PGEED repeat" evidence="2">
    <location>
        <begin position="247"/>
        <end position="276"/>
    </location>
</feature>
<feature type="compositionally biased region" description="Basic and acidic residues" evidence="1">
    <location>
        <begin position="190"/>
        <end position="208"/>
    </location>
</feature>
<evidence type="ECO:0000256" key="1">
    <source>
        <dbReference type="SAM" id="MobiDB-lite"/>
    </source>
</evidence>
<feature type="compositionally biased region" description="Basic and acidic residues" evidence="1">
    <location>
        <begin position="231"/>
        <end position="250"/>
    </location>
</feature>
<protein>
    <submittedName>
        <fullName evidence="4">Uncharacterized protein</fullName>
    </submittedName>
</protein>
<sequence length="447" mass="48846">MARPDDFRRTNSEIPNGQRLQNLLHFKSTKAQTTSLTFQQLLQLEDANWSQKQKRNHGQENDANHHNKKSVLAKVKEKAKKFKHSLSGKKHRDENDSRGPSTSPSSSNGQEEAKYRNTPSNVFSRAPGPYKQTSRDHPREAPGSRLEKHCTTSNAREPHTPTRLASGVRLDEHASSSNTNTNTSVVAGTDAKDHEPATTDVPKEHDSPESSSRYSSLTISSQESGASKVDNNVEEREGTEGESQTRDKGVSVKEYLMHKFEPGEDERALSLAITQTISPRRDKVREAMSSFLKNDEPSESTSKLSNSEANSSTIASDTSSDSKSKNVSFSPSHSSRTSNASSNLNQTFKSTVASYQNHNLGSSQNHNTSLNSLASSSGQNTNTGLNLSSTRVQSPAKISSSPLGHGSSANETRVSSRTETNTIRVPVSGNNYEAIEEENHGKILQAN</sequence>
<feature type="compositionally biased region" description="Basic residues" evidence="1">
    <location>
        <begin position="76"/>
        <end position="90"/>
    </location>
</feature>
<dbReference type="PANTHER" id="PTHR33836">
    <property type="entry name" value="LOW-TEMPERATURE-INDUCED 65 KDA PROTEIN-RELATED"/>
    <property type="match status" value="1"/>
</dbReference>
<feature type="compositionally biased region" description="Basic and acidic residues" evidence="1">
    <location>
        <begin position="133"/>
        <end position="160"/>
    </location>
</feature>
<name>A0AA38WH84_9ASTR</name>
<feature type="compositionally biased region" description="Low complexity" evidence="1">
    <location>
        <begin position="210"/>
        <end position="221"/>
    </location>
</feature>
<feature type="region of interest" description="Disordered" evidence="1">
    <location>
        <begin position="291"/>
        <end position="343"/>
    </location>
</feature>
<dbReference type="Pfam" id="PF23399">
    <property type="entry name" value="LTI65_PGEED"/>
    <property type="match status" value="1"/>
</dbReference>
<dbReference type="InterPro" id="IPR057059">
    <property type="entry name" value="LTI65/LTI78_PGEED"/>
</dbReference>
<feature type="compositionally biased region" description="Low complexity" evidence="1">
    <location>
        <begin position="98"/>
        <end position="107"/>
    </location>
</feature>
<feature type="domain" description="LTI65/LTI78 N-terminal" evidence="3">
    <location>
        <begin position="64"/>
        <end position="98"/>
    </location>
</feature>
<proteinExistence type="predicted"/>
<dbReference type="PANTHER" id="PTHR33836:SF7">
    <property type="entry name" value="LOW-TEMPERATURE-INDUCED PROTEIN"/>
    <property type="match status" value="1"/>
</dbReference>
<feature type="region of interest" description="Disordered" evidence="1">
    <location>
        <begin position="357"/>
        <end position="430"/>
    </location>
</feature>
<gene>
    <name evidence="4" type="ORF">OSB04_020844</name>
</gene>
<feature type="compositionally biased region" description="Low complexity" evidence="1">
    <location>
        <begin position="309"/>
        <end position="343"/>
    </location>
</feature>
<comment type="caution">
    <text evidence="4">The sequence shown here is derived from an EMBL/GenBank/DDBJ whole genome shotgun (WGS) entry which is preliminary data.</text>
</comment>
<evidence type="ECO:0000259" key="3">
    <source>
        <dbReference type="Pfam" id="PF23403"/>
    </source>
</evidence>
<dbReference type="Pfam" id="PF23403">
    <property type="entry name" value="LTI65_LTI78_N"/>
    <property type="match status" value="1"/>
</dbReference>
<dbReference type="EMBL" id="JARYMX010000005">
    <property type="protein sequence ID" value="KAJ9548301.1"/>
    <property type="molecule type" value="Genomic_DNA"/>
</dbReference>
<evidence type="ECO:0000313" key="4">
    <source>
        <dbReference type="EMBL" id="KAJ9548301.1"/>
    </source>
</evidence>
<dbReference type="GO" id="GO:0009737">
    <property type="term" value="P:response to abscisic acid"/>
    <property type="evidence" value="ECO:0007669"/>
    <property type="project" value="InterPro"/>
</dbReference>
<dbReference type="Proteomes" id="UP001172457">
    <property type="component" value="Chromosome 5"/>
</dbReference>
<evidence type="ECO:0000313" key="5">
    <source>
        <dbReference type="Proteomes" id="UP001172457"/>
    </source>
</evidence>